<dbReference type="InterPro" id="IPR011604">
    <property type="entry name" value="PDDEXK-like_dom_sf"/>
</dbReference>
<name>A0ABY7FXM4_MYAAR</name>
<dbReference type="InterPro" id="IPR011335">
    <property type="entry name" value="Restrct_endonuc-II-like"/>
</dbReference>
<sequence>MFETSGNEFHDPFFDDFHAIPDGDTCDISDVPLKLDDVNTTVQLPKKTISSSDATQANIEEMIKMVPSVLEKLSKYGNDKTLLDFFSLVANDKFPLENIAFTLWMEVVKWYSCTNTSMMRYSNITKKFWKLGYRTFGGQFVRFMSGYKNNDCLVIGDANKGVYSPNESTINFAVPDMRVIRHFSPYDVPVDMCNSRTPEAIRYLRKKKLLQPITTITDSLSDLDETADVNSVSHDLKENLNTVLTDALKDVSMHILDMQEIRKKKEYAKEKLIKRSGETDWRNGKYVLAISSIIAFIHDIDKFHGKSISLIDEITKCISCLNNTQLSETVINLDETKSYKKIKDTDESIHVTSSREIKQRSPEWFEKRKQAKVTDSTFFRALGLDGLQKQKENFDTVVCGVPEKSHSEKTKEALHYGTVNEINAMATFVGKVIPLLFPKHECFEEGYIEIGDCNSKPVMIVSPDGSVICSQIEESTLAGIELKCPIQQVHKQLPTRYLLQCLSEIEALNVNSLIYLSWTPELSTVFRIKRNKAIFMKAYTLAEKLYNVQRPRRPCKLTEEAKLLKQEIEKECSDERTVEFIGLIRSIRHDENAVNVVTNEIFRLCRVQYMLNNLHESHQMLNNLKREPASDAVVFLCCDLDREWKRDSIRCAPLSWFPKGYSRDTTTLRSLLETILDACKKSCTACSGAWYNIAVRSVDDEPLTLLQLQKTVWKKVEGMSKADIMKELKSLNKQLSQSVTKQRLREQKKETENEKKLVNMSSIVNNDKGIEENVDDEMVEMENNDKHIAERTESLYTNGDDEADDTNTTEMAIHSKTKSLKDFSTQDDVKVTDLPMNTSKNNVVPEPKPLSSRDASAILAMLQTDKMCNNKGQWNCKTSNDVLQMVKSVKDLSSCRDVDLRIIVRYTKRVFNAAVKESGSKQAKIDRLCEVFGLQSNVEGTRTIKKRKPLDVKKFKTRQQYEVSCIDSSHLLTRTRRKCCKGGLDGLSNKAWREVAKTNKTQLSLAMIDCSLAPLSVSVALTHFSEPVELMMKEKGYLQEALLCKDIRMWWKAEDDAGIPAHERIKLRMALRQRLLGHVDFGHFPPPTVCIKGWPLQLWEALIANIDAKI</sequence>
<evidence type="ECO:0008006" key="3">
    <source>
        <dbReference type="Google" id="ProtNLM"/>
    </source>
</evidence>
<keyword evidence="2" id="KW-1185">Reference proteome</keyword>
<evidence type="ECO:0000313" key="1">
    <source>
        <dbReference type="EMBL" id="WAR26930.1"/>
    </source>
</evidence>
<dbReference type="PANTHER" id="PTHR46609:SF8">
    <property type="entry name" value="YQAJ VIRAL RECOMBINASE DOMAIN-CONTAINING PROTEIN"/>
    <property type="match status" value="1"/>
</dbReference>
<dbReference type="SUPFAM" id="SSF52980">
    <property type="entry name" value="Restriction endonuclease-like"/>
    <property type="match status" value="1"/>
</dbReference>
<dbReference type="PANTHER" id="PTHR46609">
    <property type="entry name" value="EXONUCLEASE, PHAGE-TYPE/RECB, C-TERMINAL DOMAIN-CONTAINING PROTEIN"/>
    <property type="match status" value="1"/>
</dbReference>
<dbReference type="Gene3D" id="3.90.320.10">
    <property type="match status" value="1"/>
</dbReference>
<feature type="non-terminal residue" evidence="1">
    <location>
        <position position="1"/>
    </location>
</feature>
<dbReference type="InterPro" id="IPR051703">
    <property type="entry name" value="NF-kappa-B_Signaling_Reg"/>
</dbReference>
<gene>
    <name evidence="1" type="ORF">MAR_012634</name>
</gene>
<organism evidence="1 2">
    <name type="scientific">Mya arenaria</name>
    <name type="common">Soft-shell clam</name>
    <dbReference type="NCBI Taxonomy" id="6604"/>
    <lineage>
        <taxon>Eukaryota</taxon>
        <taxon>Metazoa</taxon>
        <taxon>Spiralia</taxon>
        <taxon>Lophotrochozoa</taxon>
        <taxon>Mollusca</taxon>
        <taxon>Bivalvia</taxon>
        <taxon>Autobranchia</taxon>
        <taxon>Heteroconchia</taxon>
        <taxon>Euheterodonta</taxon>
        <taxon>Imparidentia</taxon>
        <taxon>Neoheterodontei</taxon>
        <taxon>Myida</taxon>
        <taxon>Myoidea</taxon>
        <taxon>Myidae</taxon>
        <taxon>Mya</taxon>
    </lineage>
</organism>
<proteinExistence type="predicted"/>
<dbReference type="Proteomes" id="UP001164746">
    <property type="component" value="Chromosome 14"/>
</dbReference>
<protein>
    <recommendedName>
        <fullName evidence="3">YqaJ viral recombinase domain-containing protein</fullName>
    </recommendedName>
</protein>
<dbReference type="EMBL" id="CP111025">
    <property type="protein sequence ID" value="WAR26930.1"/>
    <property type="molecule type" value="Genomic_DNA"/>
</dbReference>
<evidence type="ECO:0000313" key="2">
    <source>
        <dbReference type="Proteomes" id="UP001164746"/>
    </source>
</evidence>
<accession>A0ABY7FXM4</accession>
<reference evidence="1" key="1">
    <citation type="submission" date="2022-11" db="EMBL/GenBank/DDBJ databases">
        <title>Centuries of genome instability and evolution in soft-shell clam transmissible cancer (bioRxiv).</title>
        <authorList>
            <person name="Hart S.F.M."/>
            <person name="Yonemitsu M.A."/>
            <person name="Giersch R.M."/>
            <person name="Beal B.F."/>
            <person name="Arriagada G."/>
            <person name="Davis B.W."/>
            <person name="Ostrander E.A."/>
            <person name="Goff S.P."/>
            <person name="Metzger M.J."/>
        </authorList>
    </citation>
    <scope>NUCLEOTIDE SEQUENCE</scope>
    <source>
        <strain evidence="1">MELC-2E11</strain>
        <tissue evidence="1">Siphon/mantle</tissue>
    </source>
</reference>